<feature type="non-terminal residue" evidence="1">
    <location>
        <position position="801"/>
    </location>
</feature>
<gene>
    <name evidence="1" type="ORF">PACLA_8A029337</name>
</gene>
<keyword evidence="2" id="KW-1185">Reference proteome</keyword>
<dbReference type="EMBL" id="CACRXK020010586">
    <property type="protein sequence ID" value="CAB4019693.1"/>
    <property type="molecule type" value="Genomic_DNA"/>
</dbReference>
<reference evidence="1" key="1">
    <citation type="submission" date="2020-04" db="EMBL/GenBank/DDBJ databases">
        <authorList>
            <person name="Alioto T."/>
            <person name="Alioto T."/>
            <person name="Gomez Garrido J."/>
        </authorList>
    </citation>
    <scope>NUCLEOTIDE SEQUENCE</scope>
    <source>
        <strain evidence="1">A484AB</strain>
    </source>
</reference>
<comment type="caution">
    <text evidence="1">The sequence shown here is derived from an EMBL/GenBank/DDBJ whole genome shotgun (WGS) entry which is preliminary data.</text>
</comment>
<evidence type="ECO:0000313" key="1">
    <source>
        <dbReference type="EMBL" id="CAB4019693.1"/>
    </source>
</evidence>
<sequence>KDTKNMTKAFDEGKEFYNMSRSLSRKMPCEAIGDSTIITENELRELRGILNVKGNSGREQKALLKWAKENIAGISAVAISAAALALTYFLRCVCGKQKICSGLPPTLTPTRIFKNKVLSLYESLAKFQKNDLSRLIAAQLSKAQNKDEDIGKIFVNSLEENLKPVINEWNGKEEKVIKCRDHCHITGKYRGAACDKCNLRMRTPKFVPILFHNLESYDAHLFVKSLGFSEGYINCIPKTDEKYISFSKRIPMETIELDDGEKTLCLEMRFLDSYKFTLASLDSLANMLGEDEFKTLESQMEHSGIELLKRKGVFPYEFMTDYDKLQYNRLPSKKKFYSKLNNTDISDEDYEHAQKVWKAFDCKTMRDYHDLYLKTDVLLLTDIMCKFRKMCMENYGLDSLHYYGAPGLTLDAALKFTKAKLELIHDPNMYLMIEKGIRGGVSTIMKRYAKANNKYMKNYDPKKDNIYIPYLDANNLYGWAMSQPLPVRNFKWMTETELSNWENIPCILEVDLEYPENLHDIHNEYPLAPESIEVNKVKKLIPNLNDKKNYVLHYRNLKLYLELGLKLTKVHRGVKFEESPWLAKYIQLNTNLRTKGATDFEKNFFKLMNNSVFGKTMENVRNRVNVKLVTAEEQLNKLAKKSYFKSVNIFTENLIAVHMEKTTVKLVKPIYLGMSILDLSKTLMYNFHYNYIKPKYGNNANLLFTDTDSLCYEIKTEDFYNDITPDVEKWFDTSNYDKNHSSGIPVGKNKKVVGMMKDECGREQISEFVGLRSKLYAYKMDEGEEEKKCKGVKKCVVKNEI</sequence>
<protein>
    <submittedName>
        <fullName evidence="1">Uncharacterized transposon-derived</fullName>
    </submittedName>
</protein>
<dbReference type="InterPro" id="IPR043502">
    <property type="entry name" value="DNA/RNA_pol_sf"/>
</dbReference>
<dbReference type="InterPro" id="IPR023211">
    <property type="entry name" value="DNA_pol_palm_dom_sf"/>
</dbReference>
<name>A0A7D9EX16_PARCT</name>
<proteinExistence type="predicted"/>
<feature type="non-terminal residue" evidence="1">
    <location>
        <position position="1"/>
    </location>
</feature>
<dbReference type="PANTHER" id="PTHR31511:SF12">
    <property type="entry name" value="RHO TERMINATION FACTOR N-TERMINAL DOMAIN-CONTAINING PROTEIN"/>
    <property type="match status" value="1"/>
</dbReference>
<dbReference type="AlphaFoldDB" id="A0A7D9EX16"/>
<dbReference type="SUPFAM" id="SSF53098">
    <property type="entry name" value="Ribonuclease H-like"/>
    <property type="match status" value="1"/>
</dbReference>
<evidence type="ECO:0000313" key="2">
    <source>
        <dbReference type="Proteomes" id="UP001152795"/>
    </source>
</evidence>
<dbReference type="Proteomes" id="UP001152795">
    <property type="component" value="Unassembled WGS sequence"/>
</dbReference>
<dbReference type="PANTHER" id="PTHR31511">
    <property type="entry name" value="PROTEIN CBG23764"/>
    <property type="match status" value="1"/>
</dbReference>
<accession>A0A7D9EX16</accession>
<dbReference type="Gene3D" id="3.90.1600.10">
    <property type="entry name" value="Palm domain of DNA polymerase"/>
    <property type="match status" value="1"/>
</dbReference>
<organism evidence="1 2">
    <name type="scientific">Paramuricea clavata</name>
    <name type="common">Red gorgonian</name>
    <name type="synonym">Violescent sea-whip</name>
    <dbReference type="NCBI Taxonomy" id="317549"/>
    <lineage>
        <taxon>Eukaryota</taxon>
        <taxon>Metazoa</taxon>
        <taxon>Cnidaria</taxon>
        <taxon>Anthozoa</taxon>
        <taxon>Octocorallia</taxon>
        <taxon>Malacalcyonacea</taxon>
        <taxon>Plexauridae</taxon>
        <taxon>Paramuricea</taxon>
    </lineage>
</organism>
<dbReference type="InterPro" id="IPR012337">
    <property type="entry name" value="RNaseH-like_sf"/>
</dbReference>
<dbReference type="OrthoDB" id="408971at2759"/>
<dbReference type="SUPFAM" id="SSF56672">
    <property type="entry name" value="DNA/RNA polymerases"/>
    <property type="match status" value="1"/>
</dbReference>